<dbReference type="Gene3D" id="3.40.50.620">
    <property type="entry name" value="HUPs"/>
    <property type="match status" value="1"/>
</dbReference>
<dbReference type="Gene3D" id="1.20.59.20">
    <property type="match status" value="1"/>
</dbReference>
<name>A0AB35C258_9GAMM</name>
<sequence>MIPDWYEEIFQKYHAILNEYDHLYIGLSAGIDSNMLLHWLHTYRAKLPPVTAIHVNHQWHGEDSIIWANFARDKAKHYGIDFINYDVVIDIDQKGAEACGREARYIQFAKTMAEMGGKGLLLVAHHRSDQAETVMYRLLRGSGTLGLGGMRAMTTLHFGDHALEVLRPLLSISKSTLYQTGKRLGIAWMEDYTNHGVEEARNQIRNGIFPKVAEFFPHYEQTFARSAELIQESDALLLEIAEMDGKRAIANGQLDLTEMRTLSRLRQKNLLRHWLNLHHVILEKRQFDECFAMFVAKKPTSESCFAMHDWCIRAFEHTLYFLKPKPVVNHRVAWVKSDHAPPLSFWRGLDLMLVNRENGGSFHPMWRDRSQTVKKLLQEIALEPWLRHDIQLLKDRATGEVIWIEHLGLSQRYQALCEPSGILPTIIREH</sequence>
<dbReference type="SUPFAM" id="SSF52402">
    <property type="entry name" value="Adenine nucleotide alpha hydrolases-like"/>
    <property type="match status" value="1"/>
</dbReference>
<evidence type="ECO:0000259" key="9">
    <source>
        <dbReference type="SMART" id="SM00977"/>
    </source>
</evidence>
<feature type="domain" description="Lysidine-tRNA(Ile) synthetase C-terminal" evidence="9">
    <location>
        <begin position="351"/>
        <end position="426"/>
    </location>
</feature>
<evidence type="ECO:0000256" key="6">
    <source>
        <dbReference type="ARBA" id="ARBA00022840"/>
    </source>
</evidence>
<proteinExistence type="inferred from homology"/>
<dbReference type="InterPro" id="IPR015262">
    <property type="entry name" value="tRNA_Ile_lys_synt_subst-bd"/>
</dbReference>
<keyword evidence="4 8" id="KW-0819">tRNA processing</keyword>
<dbReference type="PANTHER" id="PTHR43033:SF1">
    <property type="entry name" value="TRNA(ILE)-LYSIDINE SYNTHASE-RELATED"/>
    <property type="match status" value="1"/>
</dbReference>
<keyword evidence="3 8" id="KW-0436">Ligase</keyword>
<dbReference type="Proteomes" id="UP000680020">
    <property type="component" value="Unassembled WGS sequence"/>
</dbReference>
<evidence type="ECO:0000256" key="7">
    <source>
        <dbReference type="ARBA" id="ARBA00048539"/>
    </source>
</evidence>
<dbReference type="CDD" id="cd01992">
    <property type="entry name" value="TilS_N"/>
    <property type="match status" value="1"/>
</dbReference>
<dbReference type="Pfam" id="PF09179">
    <property type="entry name" value="TilS"/>
    <property type="match status" value="1"/>
</dbReference>
<dbReference type="GO" id="GO:0032267">
    <property type="term" value="F:tRNA(Ile)-lysidine synthase activity"/>
    <property type="evidence" value="ECO:0007669"/>
    <property type="project" value="UniProtKB-EC"/>
</dbReference>
<dbReference type="SUPFAM" id="SSF56037">
    <property type="entry name" value="PheT/TilS domain"/>
    <property type="match status" value="1"/>
</dbReference>
<comment type="caution">
    <text evidence="10">The sequence shown here is derived from an EMBL/GenBank/DDBJ whole genome shotgun (WGS) entry which is preliminary data.</text>
</comment>
<evidence type="ECO:0000313" key="10">
    <source>
        <dbReference type="EMBL" id="MBS7824925.1"/>
    </source>
</evidence>
<evidence type="ECO:0000256" key="5">
    <source>
        <dbReference type="ARBA" id="ARBA00022741"/>
    </source>
</evidence>
<comment type="similarity">
    <text evidence="8">Belongs to the tRNA(Ile)-lysidine synthase family.</text>
</comment>
<dbReference type="InterPro" id="IPR012094">
    <property type="entry name" value="tRNA_Ile_lys_synt"/>
</dbReference>
<accession>A0AB35C258</accession>
<keyword evidence="5" id="KW-0547">Nucleotide-binding</keyword>
<comment type="subcellular location">
    <subcellularLocation>
        <location evidence="1 8">Cytoplasm</location>
    </subcellularLocation>
</comment>
<protein>
    <recommendedName>
        <fullName evidence="8">tRNA(Ile)-lysidine synthase</fullName>
        <ecNumber evidence="8">6.3.4.19</ecNumber>
    </recommendedName>
    <alternativeName>
        <fullName evidence="8">tRNA(Ile)-2-lysyl-cytidine synthase</fullName>
    </alternativeName>
    <alternativeName>
        <fullName evidence="8">tRNA(Ile)-lysidine synthetase</fullName>
    </alternativeName>
</protein>
<organism evidence="10 11">
    <name type="scientific">Wohlfahrtiimonas chitiniclastica</name>
    <dbReference type="NCBI Taxonomy" id="400946"/>
    <lineage>
        <taxon>Bacteria</taxon>
        <taxon>Pseudomonadati</taxon>
        <taxon>Pseudomonadota</taxon>
        <taxon>Gammaproteobacteria</taxon>
        <taxon>Cardiobacteriales</taxon>
        <taxon>Ignatzschineriaceae</taxon>
        <taxon>Wohlfahrtiimonas</taxon>
    </lineage>
</organism>
<evidence type="ECO:0000256" key="8">
    <source>
        <dbReference type="HAMAP-Rule" id="MF_01161"/>
    </source>
</evidence>
<reference evidence="10" key="1">
    <citation type="submission" date="2021-03" db="EMBL/GenBank/DDBJ databases">
        <title>Identification and antibiotic profiling of Wohlfahrtiimonas chitiniclastica, an underestimated human pathogen.</title>
        <authorList>
            <person name="Kopf A."/>
            <person name="Bunk B."/>
            <person name="Coldewey S."/>
            <person name="Gunzer F."/>
            <person name="Riedel T."/>
            <person name="Schroettner P."/>
        </authorList>
    </citation>
    <scope>NUCLEOTIDE SEQUENCE</scope>
    <source>
        <strain evidence="10">DSM 100917</strain>
    </source>
</reference>
<keyword evidence="6" id="KW-0067">ATP-binding</keyword>
<dbReference type="PANTHER" id="PTHR43033">
    <property type="entry name" value="TRNA(ILE)-LYSIDINE SYNTHASE-RELATED"/>
    <property type="match status" value="1"/>
</dbReference>
<evidence type="ECO:0000256" key="2">
    <source>
        <dbReference type="ARBA" id="ARBA00022490"/>
    </source>
</evidence>
<dbReference type="InterPro" id="IPR011063">
    <property type="entry name" value="TilS/TtcA_N"/>
</dbReference>
<dbReference type="NCBIfam" id="TIGR02432">
    <property type="entry name" value="lysidine_TilS_N"/>
    <property type="match status" value="1"/>
</dbReference>
<evidence type="ECO:0000256" key="1">
    <source>
        <dbReference type="ARBA" id="ARBA00004496"/>
    </source>
</evidence>
<dbReference type="NCBIfam" id="TIGR02433">
    <property type="entry name" value="lysidine_TilS_C"/>
    <property type="match status" value="1"/>
</dbReference>
<comment type="function">
    <text evidence="8">Ligates lysine onto the cytidine present at position 34 of the AUA codon-specific tRNA(Ile) that contains the anticodon CAU, in an ATP-dependent manner. Cytidine is converted to lysidine, thus changing the amino acid specificity of the tRNA from methionine to isoleucine.</text>
</comment>
<dbReference type="GO" id="GO:0005737">
    <property type="term" value="C:cytoplasm"/>
    <property type="evidence" value="ECO:0007669"/>
    <property type="project" value="UniProtKB-SubCell"/>
</dbReference>
<dbReference type="HAMAP" id="MF_01161">
    <property type="entry name" value="tRNA_Ile_lys_synt"/>
    <property type="match status" value="1"/>
</dbReference>
<dbReference type="AlphaFoldDB" id="A0AB35C258"/>
<evidence type="ECO:0000256" key="3">
    <source>
        <dbReference type="ARBA" id="ARBA00022598"/>
    </source>
</evidence>
<comment type="caution">
    <text evidence="8">Lacks conserved residue(s) required for the propagation of feature annotation.</text>
</comment>
<dbReference type="GeneID" id="58263615"/>
<gene>
    <name evidence="8 10" type="primary">tilS</name>
    <name evidence="10" type="ORF">J7561_06870</name>
</gene>
<dbReference type="SUPFAM" id="SSF82829">
    <property type="entry name" value="MesJ substrate recognition domain-like"/>
    <property type="match status" value="1"/>
</dbReference>
<comment type="catalytic activity">
    <reaction evidence="7 8">
        <text>cytidine(34) in tRNA(Ile2) + L-lysine + ATP = lysidine(34) in tRNA(Ile2) + AMP + diphosphate + H(+)</text>
        <dbReference type="Rhea" id="RHEA:43744"/>
        <dbReference type="Rhea" id="RHEA-COMP:10625"/>
        <dbReference type="Rhea" id="RHEA-COMP:10670"/>
        <dbReference type="ChEBI" id="CHEBI:15378"/>
        <dbReference type="ChEBI" id="CHEBI:30616"/>
        <dbReference type="ChEBI" id="CHEBI:32551"/>
        <dbReference type="ChEBI" id="CHEBI:33019"/>
        <dbReference type="ChEBI" id="CHEBI:82748"/>
        <dbReference type="ChEBI" id="CHEBI:83665"/>
        <dbReference type="ChEBI" id="CHEBI:456215"/>
        <dbReference type="EC" id="6.3.4.19"/>
    </reaction>
</comment>
<dbReference type="EC" id="6.3.4.19" evidence="8"/>
<evidence type="ECO:0000313" key="11">
    <source>
        <dbReference type="Proteomes" id="UP000680020"/>
    </source>
</evidence>
<dbReference type="RefSeq" id="WP_094491411.1">
    <property type="nucleotide sequence ID" value="NZ_JAGIBT010000006.1"/>
</dbReference>
<dbReference type="SMART" id="SM00977">
    <property type="entry name" value="TilS_C"/>
    <property type="match status" value="1"/>
</dbReference>
<dbReference type="Pfam" id="PF01171">
    <property type="entry name" value="ATP_bind_3"/>
    <property type="match status" value="1"/>
</dbReference>
<dbReference type="GO" id="GO:0006400">
    <property type="term" value="P:tRNA modification"/>
    <property type="evidence" value="ECO:0007669"/>
    <property type="project" value="UniProtKB-UniRule"/>
</dbReference>
<dbReference type="InterPro" id="IPR014729">
    <property type="entry name" value="Rossmann-like_a/b/a_fold"/>
</dbReference>
<dbReference type="InterPro" id="IPR012796">
    <property type="entry name" value="Lysidine-tRNA-synth_C"/>
</dbReference>
<dbReference type="EMBL" id="JAGIBU010000005">
    <property type="protein sequence ID" value="MBS7824925.1"/>
    <property type="molecule type" value="Genomic_DNA"/>
</dbReference>
<keyword evidence="2 8" id="KW-0963">Cytoplasm</keyword>
<dbReference type="GO" id="GO:0005524">
    <property type="term" value="F:ATP binding"/>
    <property type="evidence" value="ECO:0007669"/>
    <property type="project" value="UniProtKB-KW"/>
</dbReference>
<dbReference type="InterPro" id="IPR012795">
    <property type="entry name" value="tRNA_Ile_lys_synt_N"/>
</dbReference>
<dbReference type="Pfam" id="PF11734">
    <property type="entry name" value="TilS_C"/>
    <property type="match status" value="1"/>
</dbReference>
<evidence type="ECO:0000256" key="4">
    <source>
        <dbReference type="ARBA" id="ARBA00022694"/>
    </source>
</evidence>